<dbReference type="Pfam" id="PF21007">
    <property type="entry name" value="FBF1"/>
    <property type="match status" value="1"/>
</dbReference>
<feature type="coiled-coil region" evidence="1">
    <location>
        <begin position="775"/>
        <end position="823"/>
    </location>
</feature>
<feature type="compositionally biased region" description="Basic and acidic residues" evidence="2">
    <location>
        <begin position="55"/>
        <end position="68"/>
    </location>
</feature>
<feature type="compositionally biased region" description="Basic residues" evidence="2">
    <location>
        <begin position="328"/>
        <end position="337"/>
    </location>
</feature>
<dbReference type="EMBL" id="JABFDY010000029">
    <property type="protein sequence ID" value="KAF7686407.1"/>
    <property type="molecule type" value="Genomic_DNA"/>
</dbReference>
<dbReference type="Proteomes" id="UP000606274">
    <property type="component" value="Unassembled WGS sequence"/>
</dbReference>
<proteinExistence type="predicted"/>
<feature type="compositionally biased region" description="Low complexity" evidence="2">
    <location>
        <begin position="360"/>
        <end position="370"/>
    </location>
</feature>
<dbReference type="GO" id="GO:0090162">
    <property type="term" value="P:establishment of epithelial cell polarity"/>
    <property type="evidence" value="ECO:0007669"/>
    <property type="project" value="InterPro"/>
</dbReference>
<evidence type="ECO:0000256" key="2">
    <source>
        <dbReference type="SAM" id="MobiDB-lite"/>
    </source>
</evidence>
<evidence type="ECO:0000313" key="5">
    <source>
        <dbReference type="Proteomes" id="UP000606274"/>
    </source>
</evidence>
<evidence type="ECO:0000259" key="3">
    <source>
        <dbReference type="Pfam" id="PF21007"/>
    </source>
</evidence>
<feature type="coiled-coil region" evidence="1">
    <location>
        <begin position="443"/>
        <end position="477"/>
    </location>
</feature>
<dbReference type="GO" id="GO:0005814">
    <property type="term" value="C:centriole"/>
    <property type="evidence" value="ECO:0007669"/>
    <property type="project" value="TreeGrafter"/>
</dbReference>
<protein>
    <recommendedName>
        <fullName evidence="3">Fas-binding factor 1 C-terminal domain-containing protein</fullName>
    </recommendedName>
</protein>
<dbReference type="PANTHER" id="PTHR33689:SF1">
    <property type="entry name" value="FAS-BINDING FACTOR 1"/>
    <property type="match status" value="1"/>
</dbReference>
<feature type="compositionally biased region" description="Low complexity" evidence="2">
    <location>
        <begin position="203"/>
        <end position="215"/>
    </location>
</feature>
<sequence>MASKQKKGLRGSISDVFGDLLGDDSDDDLQVKTRTPSGGLSRPAGVLQTQSGKRNLLDDDFFSKLAEEAEKDDEASDVSTADPKALLESMKDMDDMDADLFGSKRKPSSAPAQNRTSRTETSKPGDKNKATTQAGGMEKEEEEVKKPSLAPAAAQRSIRKFSFMDDDPLDDLLNELDEEHPKSAPSGKAGKQQAVQKKEEHATPTATPTVAPTAASKKRTELTFDDDEDDLMDALGFSDAPIGKGGGLIPKKENETPQRARTRLDEILGIGTPPRLLERPVTVEKKDPTLAETQPQKSSGKDSLFGDEDLTFGSYQPTLGSTPEGRTSRRHSVRKRNTTSTPRRANEDKPLPQKQPSNESVVVSSQQQSPTPSPTPSTGAQHTHEREQKPVVVSTSPVQQVSLSNGLEQLFQQQAQLWGLGAPMDQSSLQKTRRDTEHHTGDMSALQSRIVQLEGQVRSLQLEKDQLQMLLDNVQERHKRDTELMENTHRTRVKLLEECASQREARVHTENQELTERLEVVLKQVQQEREELQEQHQRRLAQSQQERDREVERLRELQRKSIQEMKKDHEEQIQRLRRLKEEEIDAVTSATSQTRSLTVVIEQMEQFSLRLDDLSSRIESTHENTTQGLELGARQRNEQLRVLQERLTQQQRDMVEERTRLKEVIAKMDTQLAEQQRQLQQERWRVTAEQAKAESALRGLEEERRTMTQQITIEREELERAKSALLDEQQQVMQRCTEERRKLAAEWTHFHAQDKQRRERELDREGHIISMAQEQADLKLRAGELKQKEEALQRERENLEKLRAELEVEKERMNAAALHLKHRAQEVESLSKLACERYEEGERALQDARRVEAGHQARLRNIRTELEHLRTQEHNLQQVREEESDRLSQRDGQNKTQSSPDHLPSPGEPFLTGFSPAFNSTAILHPGPQMNISRSVSPKLQATLAVLRHTAEKDRDFLQDEQIFLDTLKGTQRNSTLHT</sequence>
<reference evidence="4" key="1">
    <citation type="submission" date="2020-08" db="EMBL/GenBank/DDBJ databases">
        <title>Chromosome-level assembly of Southern catfish (Silurus meridionalis) provides insights into visual adaptation to the nocturnal and benthic lifestyles.</title>
        <authorList>
            <person name="Zhang Y."/>
            <person name="Wang D."/>
            <person name="Peng Z."/>
        </authorList>
    </citation>
    <scope>NUCLEOTIDE SEQUENCE</scope>
    <source>
        <strain evidence="4">SWU-2019-XX</strain>
        <tissue evidence="4">Muscle</tissue>
    </source>
</reference>
<dbReference type="AlphaFoldDB" id="A0A8T0A671"/>
<name>A0A8T0A671_SILME</name>
<organism evidence="4 5">
    <name type="scientific">Silurus meridionalis</name>
    <name type="common">Southern catfish</name>
    <name type="synonym">Silurus soldatovi meridionalis</name>
    <dbReference type="NCBI Taxonomy" id="175797"/>
    <lineage>
        <taxon>Eukaryota</taxon>
        <taxon>Metazoa</taxon>
        <taxon>Chordata</taxon>
        <taxon>Craniata</taxon>
        <taxon>Vertebrata</taxon>
        <taxon>Euteleostomi</taxon>
        <taxon>Actinopterygii</taxon>
        <taxon>Neopterygii</taxon>
        <taxon>Teleostei</taxon>
        <taxon>Ostariophysi</taxon>
        <taxon>Siluriformes</taxon>
        <taxon>Siluridae</taxon>
        <taxon>Silurus</taxon>
    </lineage>
</organism>
<evidence type="ECO:0000256" key="1">
    <source>
        <dbReference type="SAM" id="Coils"/>
    </source>
</evidence>
<feature type="coiled-coil region" evidence="1">
    <location>
        <begin position="511"/>
        <end position="746"/>
    </location>
</feature>
<feature type="compositionally biased region" description="Acidic residues" evidence="2">
    <location>
        <begin position="223"/>
        <end position="232"/>
    </location>
</feature>
<feature type="compositionally biased region" description="Basic and acidic residues" evidence="2">
    <location>
        <begin position="875"/>
        <end position="893"/>
    </location>
</feature>
<feature type="compositionally biased region" description="Polar residues" evidence="2">
    <location>
        <begin position="313"/>
        <end position="325"/>
    </location>
</feature>
<dbReference type="GO" id="GO:0097539">
    <property type="term" value="C:ciliary transition fiber"/>
    <property type="evidence" value="ECO:0007669"/>
    <property type="project" value="InterPro"/>
</dbReference>
<feature type="compositionally biased region" description="Basic and acidic residues" evidence="2">
    <location>
        <begin position="117"/>
        <end position="129"/>
    </location>
</feature>
<feature type="compositionally biased region" description="Acidic residues" evidence="2">
    <location>
        <begin position="164"/>
        <end position="178"/>
    </location>
</feature>
<gene>
    <name evidence="4" type="ORF">HF521_015769</name>
</gene>
<feature type="compositionally biased region" description="Basic and acidic residues" evidence="2">
    <location>
        <begin position="276"/>
        <end position="289"/>
    </location>
</feature>
<dbReference type="InterPro" id="IPR049390">
    <property type="entry name" value="FBF1_C"/>
</dbReference>
<accession>A0A8T0A671</accession>
<keyword evidence="5" id="KW-1185">Reference proteome</keyword>
<keyword evidence="1" id="KW-0175">Coiled coil</keyword>
<dbReference type="InterPro" id="IPR033561">
    <property type="entry name" value="FBF1"/>
</dbReference>
<evidence type="ECO:0000313" key="4">
    <source>
        <dbReference type="EMBL" id="KAF7686407.1"/>
    </source>
</evidence>
<feature type="region of interest" description="Disordered" evidence="2">
    <location>
        <begin position="875"/>
        <end position="914"/>
    </location>
</feature>
<feature type="domain" description="Fas-binding factor 1 C-terminal" evidence="3">
    <location>
        <begin position="460"/>
        <end position="969"/>
    </location>
</feature>
<comment type="caution">
    <text evidence="4">The sequence shown here is derived from an EMBL/GenBank/DDBJ whole genome shotgun (WGS) entry which is preliminary data.</text>
</comment>
<dbReference type="GO" id="GO:0036064">
    <property type="term" value="C:ciliary basal body"/>
    <property type="evidence" value="ECO:0007669"/>
    <property type="project" value="TreeGrafter"/>
</dbReference>
<feature type="region of interest" description="Disordered" evidence="2">
    <location>
        <begin position="15"/>
        <end position="397"/>
    </location>
</feature>
<feature type="compositionally biased region" description="Basic and acidic residues" evidence="2">
    <location>
        <begin position="250"/>
        <end position="266"/>
    </location>
</feature>
<dbReference type="GO" id="GO:0060271">
    <property type="term" value="P:cilium assembly"/>
    <property type="evidence" value="ECO:0007669"/>
    <property type="project" value="InterPro"/>
</dbReference>
<dbReference type="PANTHER" id="PTHR33689">
    <property type="entry name" value="FAS-BINDING FACTOR 1"/>
    <property type="match status" value="1"/>
</dbReference>